<dbReference type="EMBL" id="QSQT01000003">
    <property type="protein sequence ID" value="RGK57692.1"/>
    <property type="molecule type" value="Genomic_DNA"/>
</dbReference>
<dbReference type="Pfam" id="PF08502">
    <property type="entry name" value="LeuA_dimer"/>
    <property type="match status" value="1"/>
</dbReference>
<evidence type="ECO:0000259" key="6">
    <source>
        <dbReference type="PROSITE" id="PS50991"/>
    </source>
</evidence>
<dbReference type="InterPro" id="IPR002034">
    <property type="entry name" value="AIPM/Hcit_synth_CS"/>
</dbReference>
<evidence type="ECO:0000256" key="5">
    <source>
        <dbReference type="RuleBase" id="RU003523"/>
    </source>
</evidence>
<evidence type="ECO:0000313" key="9">
    <source>
        <dbReference type="EMBL" id="RGS03564.1"/>
    </source>
</evidence>
<sequence>MNNHPRIEIMDTTLRDGEQTSGVSFVPHEKLMIARLLLEDLKVDRIEVASARVSDGEFNAVKMICDWAARRGLLQRVEVLGFVDGKMSVDWIHDAGGQVINLLSKGSEKHCRYQLKKTLEEHLADIRNTVDYAHERGLEVNLYLEDWSNGIKDSPDYVFGLVDGLRDIGIRRFMLPDTLGILNPLQVIEFMRKMKKRYPDLHFDFHAHNDYDLAVSNVLAAVLSGVKGLHTTINGLGERAGNAPLASVQAILKDHFHAITRIDESRLNDVSRVVESYSGVTIPANKPIVGESVFTQVAGVHADGDNKNKLYFNDLLPERFGRVREYALGKNSGKANIRKNLESMGLELDEESMRKVTERIIELGDRKELVTPEDLPYIISDVLKHDGIQNKVKLLSYFVTLAKGLKPMATLSIEINGKTYQESSSGDGQYDAFVRALRKIYKGTLGRKFPMLLNYAVTIPPGGRTDAFVQTVITWNYEDKEFRTRGFDADQTEAAIKATIKMLNMIEDLN</sequence>
<evidence type="ECO:0000313" key="11">
    <source>
        <dbReference type="Proteomes" id="UP000260862"/>
    </source>
</evidence>
<dbReference type="InterPro" id="IPR013785">
    <property type="entry name" value="Aldolase_TIM"/>
</dbReference>
<evidence type="ECO:0000313" key="10">
    <source>
        <dbReference type="Proteomes" id="UP000260780"/>
    </source>
</evidence>
<name>A0A3E4W3L6_9BACT</name>
<evidence type="ECO:0000313" key="8">
    <source>
        <dbReference type="EMBL" id="RGM36821.1"/>
    </source>
</evidence>
<dbReference type="InterPro" id="IPR000891">
    <property type="entry name" value="PYR_CT"/>
</dbReference>
<dbReference type="PROSITE" id="PS00815">
    <property type="entry name" value="AIPM_HOMOCIT_SYNTH_1"/>
    <property type="match status" value="1"/>
</dbReference>
<dbReference type="SMART" id="SM00917">
    <property type="entry name" value="LeuA_dimer"/>
    <property type="match status" value="1"/>
</dbReference>
<reference evidence="10 11" key="1">
    <citation type="submission" date="2018-08" db="EMBL/GenBank/DDBJ databases">
        <title>A genome reference for cultivated species of the human gut microbiota.</title>
        <authorList>
            <person name="Zou Y."/>
            <person name="Xue W."/>
            <person name="Luo G."/>
        </authorList>
    </citation>
    <scope>NUCLEOTIDE SEQUENCE [LARGE SCALE GENOMIC DNA]</scope>
    <source>
        <strain evidence="9 12">AF24-16AC</strain>
        <strain evidence="8 10">OM08-14</strain>
        <strain evidence="7 11">TF10-3AC</strain>
    </source>
</reference>
<evidence type="ECO:0000256" key="1">
    <source>
        <dbReference type="ARBA" id="ARBA00022605"/>
    </source>
</evidence>
<keyword evidence="2 5" id="KW-0808">Transferase</keyword>
<dbReference type="AlphaFoldDB" id="A0A3E4W3L6"/>
<gene>
    <name evidence="9" type="ORF">DWY14_14635</name>
    <name evidence="8" type="ORF">DXC17_12705</name>
    <name evidence="7" type="ORF">DXD04_02310</name>
</gene>
<dbReference type="CDD" id="cd07945">
    <property type="entry name" value="DRE_TIM_CMS"/>
    <property type="match status" value="1"/>
</dbReference>
<feature type="domain" description="Pyruvate carboxyltransferase" evidence="6">
    <location>
        <begin position="7"/>
        <end position="268"/>
    </location>
</feature>
<comment type="similarity">
    <text evidence="5">Belongs to the alpha-IPM synthase/homocitrate synthase family.</text>
</comment>
<dbReference type="PROSITE" id="PS50991">
    <property type="entry name" value="PYR_CT"/>
    <property type="match status" value="1"/>
</dbReference>
<dbReference type="SUPFAM" id="SSF110921">
    <property type="entry name" value="2-isopropylmalate synthase LeuA, allosteric (dimerisation) domain"/>
    <property type="match status" value="1"/>
</dbReference>
<keyword evidence="1" id="KW-0028">Amino-acid biosynthesis</keyword>
<evidence type="ECO:0000313" key="12">
    <source>
        <dbReference type="Proteomes" id="UP000285750"/>
    </source>
</evidence>
<dbReference type="STRING" id="310297.BHV76_03455"/>
<keyword evidence="4" id="KW-0100">Branched-chain amino acid biosynthesis</keyword>
<dbReference type="Gene3D" id="3.30.160.740">
    <property type="match status" value="1"/>
</dbReference>
<dbReference type="PANTHER" id="PTHR10277:SF57">
    <property type="entry name" value="(R)-CITRAMALATE SYNTHASE CIMA"/>
    <property type="match status" value="1"/>
</dbReference>
<dbReference type="Gene3D" id="3.20.20.70">
    <property type="entry name" value="Aldolase class I"/>
    <property type="match status" value="1"/>
</dbReference>
<dbReference type="PANTHER" id="PTHR10277">
    <property type="entry name" value="HOMOCITRATE SYNTHASE-RELATED"/>
    <property type="match status" value="1"/>
</dbReference>
<dbReference type="EMBL" id="QSTF01000039">
    <property type="protein sequence ID" value="RGM36821.1"/>
    <property type="molecule type" value="Genomic_DNA"/>
</dbReference>
<evidence type="ECO:0000256" key="4">
    <source>
        <dbReference type="ARBA" id="ARBA00023304"/>
    </source>
</evidence>
<dbReference type="InterPro" id="IPR054691">
    <property type="entry name" value="LeuA/HCS_post-cat"/>
</dbReference>
<protein>
    <submittedName>
        <fullName evidence="8">2-isopropylmalate synthase</fullName>
    </submittedName>
</protein>
<dbReference type="GO" id="GO:0003852">
    <property type="term" value="F:2-isopropylmalate synthase activity"/>
    <property type="evidence" value="ECO:0007669"/>
    <property type="project" value="InterPro"/>
</dbReference>
<organism evidence="8 10">
    <name type="scientific">Phocaeicola plebeius</name>
    <dbReference type="NCBI Taxonomy" id="310297"/>
    <lineage>
        <taxon>Bacteria</taxon>
        <taxon>Pseudomonadati</taxon>
        <taxon>Bacteroidota</taxon>
        <taxon>Bacteroidia</taxon>
        <taxon>Bacteroidales</taxon>
        <taxon>Bacteroidaceae</taxon>
        <taxon>Phocaeicola</taxon>
    </lineage>
</organism>
<dbReference type="Pfam" id="PF22617">
    <property type="entry name" value="HCS_D2"/>
    <property type="match status" value="1"/>
</dbReference>
<evidence type="ECO:0000256" key="3">
    <source>
        <dbReference type="ARBA" id="ARBA00023211"/>
    </source>
</evidence>
<dbReference type="Proteomes" id="UP000285750">
    <property type="component" value="Unassembled WGS sequence"/>
</dbReference>
<evidence type="ECO:0000256" key="2">
    <source>
        <dbReference type="ARBA" id="ARBA00022679"/>
    </source>
</evidence>
<accession>A0A3E4W3L6</accession>
<keyword evidence="11" id="KW-1185">Reference proteome</keyword>
<dbReference type="InterPro" id="IPR013709">
    <property type="entry name" value="2-isopropylmalate_synth_dimer"/>
</dbReference>
<keyword evidence="3" id="KW-0464">Manganese</keyword>
<dbReference type="InterPro" id="IPR050073">
    <property type="entry name" value="2-IPM_HCS-like"/>
</dbReference>
<dbReference type="EMBL" id="QRUY01000043">
    <property type="protein sequence ID" value="RGS03564.1"/>
    <property type="molecule type" value="Genomic_DNA"/>
</dbReference>
<dbReference type="GO" id="GO:0009098">
    <property type="term" value="P:L-leucine biosynthetic process"/>
    <property type="evidence" value="ECO:0007669"/>
    <property type="project" value="InterPro"/>
</dbReference>
<dbReference type="Pfam" id="PF00682">
    <property type="entry name" value="HMGL-like"/>
    <property type="match status" value="1"/>
</dbReference>
<dbReference type="InterPro" id="IPR036230">
    <property type="entry name" value="LeuA_allosteric_dom_sf"/>
</dbReference>
<dbReference type="SUPFAM" id="SSF51569">
    <property type="entry name" value="Aldolase"/>
    <property type="match status" value="1"/>
</dbReference>
<proteinExistence type="inferred from homology"/>
<dbReference type="Gene3D" id="3.30.160.340">
    <property type="match status" value="1"/>
</dbReference>
<evidence type="ECO:0000313" key="7">
    <source>
        <dbReference type="EMBL" id="RGK57692.1"/>
    </source>
</evidence>
<comment type="caution">
    <text evidence="8">The sequence shown here is derived from an EMBL/GenBank/DDBJ whole genome shotgun (WGS) entry which is preliminary data.</text>
</comment>
<dbReference type="Gene3D" id="1.10.238.260">
    <property type="match status" value="1"/>
</dbReference>
<dbReference type="RefSeq" id="WP_117670525.1">
    <property type="nucleotide sequence ID" value="NZ_CABOGR010000003.1"/>
</dbReference>
<dbReference type="Proteomes" id="UP000260780">
    <property type="component" value="Unassembled WGS sequence"/>
</dbReference>
<dbReference type="Proteomes" id="UP000260862">
    <property type="component" value="Unassembled WGS sequence"/>
</dbReference>